<evidence type="ECO:0000313" key="5">
    <source>
        <dbReference type="Proteomes" id="UP000320048"/>
    </source>
</evidence>
<dbReference type="Gene3D" id="3.40.640.10">
    <property type="entry name" value="Type I PLP-dependent aspartate aminotransferase-like (Major domain)"/>
    <property type="match status" value="1"/>
</dbReference>
<dbReference type="Pfam" id="PF01041">
    <property type="entry name" value="DegT_DnrJ_EryC1"/>
    <property type="match status" value="1"/>
</dbReference>
<dbReference type="SUPFAM" id="SSF53383">
    <property type="entry name" value="PLP-dependent transferases"/>
    <property type="match status" value="1"/>
</dbReference>
<evidence type="ECO:0000313" key="4">
    <source>
        <dbReference type="EMBL" id="TMI83233.1"/>
    </source>
</evidence>
<sequence>MIPHSRPTIEADDLAAVDRVLRSGHLAQGREVQAFEEEAAAALGLGGGVATNSGTAALHLALLSLGIGPGAEVLIPAYTCVALLHAVRLTGATARIVDSDPDTLNMGVEAARRHLTAATRAIIVPHMFGTVAPVEAFRSLGVPIIENCAHALGATVHGAPAGGAGDLAVLSFYATKMITTGEGGMLLSRSPDLLAVARDRRDYDHRATHRQRFNYKMTEMQAALGRSQLRKLSRFVERRETLARIYRSALREPAPAYTGLRDGDVVYRYVVRVPDPDAVIRSASAHGVECKRPVHSPLDRLARTSFCPRAAEVFRHAVSLPLYPSLPEATARTIADLTAQIVARPDEHAEVPSLGSPA</sequence>
<dbReference type="Gene3D" id="3.90.1150.10">
    <property type="entry name" value="Aspartate Aminotransferase, domain 1"/>
    <property type="match status" value="1"/>
</dbReference>
<accession>A0A537JI71</accession>
<organism evidence="4 5">
    <name type="scientific">Candidatus Segetimicrobium genomatis</name>
    <dbReference type="NCBI Taxonomy" id="2569760"/>
    <lineage>
        <taxon>Bacteria</taxon>
        <taxon>Bacillati</taxon>
        <taxon>Candidatus Sysuimicrobiota</taxon>
        <taxon>Candidatus Sysuimicrobiia</taxon>
        <taxon>Candidatus Sysuimicrobiales</taxon>
        <taxon>Candidatus Segetimicrobiaceae</taxon>
        <taxon>Candidatus Segetimicrobium</taxon>
    </lineage>
</organism>
<feature type="active site" description="Proton acceptor" evidence="1">
    <location>
        <position position="176"/>
    </location>
</feature>
<proteinExistence type="inferred from homology"/>
<protein>
    <submittedName>
        <fullName evidence="4">DegT/DnrJ/EryC1/StrS aminotransferase family protein</fullName>
    </submittedName>
</protein>
<gene>
    <name evidence="4" type="ORF">E6H04_03390</name>
</gene>
<dbReference type="AlphaFoldDB" id="A0A537JI71"/>
<dbReference type="PANTHER" id="PTHR30244:SF34">
    <property type="entry name" value="DTDP-4-AMINO-4,6-DIDEOXYGALACTOSE TRANSAMINASE"/>
    <property type="match status" value="1"/>
</dbReference>
<dbReference type="PANTHER" id="PTHR30244">
    <property type="entry name" value="TRANSAMINASE"/>
    <property type="match status" value="1"/>
</dbReference>
<dbReference type="GO" id="GO:0000271">
    <property type="term" value="P:polysaccharide biosynthetic process"/>
    <property type="evidence" value="ECO:0007669"/>
    <property type="project" value="TreeGrafter"/>
</dbReference>
<evidence type="ECO:0000256" key="1">
    <source>
        <dbReference type="PIRSR" id="PIRSR000390-1"/>
    </source>
</evidence>
<dbReference type="InterPro" id="IPR015421">
    <property type="entry name" value="PyrdxlP-dep_Trfase_major"/>
</dbReference>
<comment type="similarity">
    <text evidence="3">Belongs to the DegT/DnrJ/EryC1 family.</text>
</comment>
<name>A0A537JI71_9BACT</name>
<keyword evidence="4" id="KW-0808">Transferase</keyword>
<feature type="modified residue" description="N6-(pyridoxal phosphate)lysine" evidence="2">
    <location>
        <position position="176"/>
    </location>
</feature>
<dbReference type="GO" id="GO:0030170">
    <property type="term" value="F:pyridoxal phosphate binding"/>
    <property type="evidence" value="ECO:0007669"/>
    <property type="project" value="TreeGrafter"/>
</dbReference>
<dbReference type="EMBL" id="VBAO01000084">
    <property type="protein sequence ID" value="TMI83233.1"/>
    <property type="molecule type" value="Genomic_DNA"/>
</dbReference>
<dbReference type="InterPro" id="IPR015424">
    <property type="entry name" value="PyrdxlP-dep_Trfase"/>
</dbReference>
<dbReference type="GO" id="GO:0008483">
    <property type="term" value="F:transaminase activity"/>
    <property type="evidence" value="ECO:0007669"/>
    <property type="project" value="UniProtKB-KW"/>
</dbReference>
<dbReference type="PIRSF" id="PIRSF000390">
    <property type="entry name" value="PLP_StrS"/>
    <property type="match status" value="1"/>
</dbReference>
<evidence type="ECO:0000256" key="2">
    <source>
        <dbReference type="PIRSR" id="PIRSR000390-2"/>
    </source>
</evidence>
<dbReference type="InterPro" id="IPR015422">
    <property type="entry name" value="PyrdxlP-dep_Trfase_small"/>
</dbReference>
<evidence type="ECO:0000256" key="3">
    <source>
        <dbReference type="RuleBase" id="RU004508"/>
    </source>
</evidence>
<reference evidence="4 5" key="1">
    <citation type="journal article" date="2019" name="Nat. Microbiol.">
        <title>Mediterranean grassland soil C-N compound turnover is dependent on rainfall and depth, and is mediated by genomically divergent microorganisms.</title>
        <authorList>
            <person name="Diamond S."/>
            <person name="Andeer P.F."/>
            <person name="Li Z."/>
            <person name="Crits-Christoph A."/>
            <person name="Burstein D."/>
            <person name="Anantharaman K."/>
            <person name="Lane K.R."/>
            <person name="Thomas B.C."/>
            <person name="Pan C."/>
            <person name="Northen T.R."/>
            <person name="Banfield J.F."/>
        </authorList>
    </citation>
    <scope>NUCLEOTIDE SEQUENCE [LARGE SCALE GENOMIC DNA]</scope>
    <source>
        <strain evidence="4">NP_7</strain>
    </source>
</reference>
<keyword evidence="4" id="KW-0032">Aminotransferase</keyword>
<dbReference type="Proteomes" id="UP000320048">
    <property type="component" value="Unassembled WGS sequence"/>
</dbReference>
<keyword evidence="2 3" id="KW-0663">Pyridoxal phosphate</keyword>
<dbReference type="InterPro" id="IPR000653">
    <property type="entry name" value="DegT/StrS_aminotransferase"/>
</dbReference>
<comment type="caution">
    <text evidence="4">The sequence shown here is derived from an EMBL/GenBank/DDBJ whole genome shotgun (WGS) entry which is preliminary data.</text>
</comment>